<comment type="subcellular location">
    <subcellularLocation>
        <location evidence="1">Cell membrane</location>
        <topology evidence="1">Multi-pass membrane protein</topology>
    </subcellularLocation>
</comment>
<dbReference type="Proteomes" id="UP000030826">
    <property type="component" value="Unassembled WGS sequence"/>
</dbReference>
<protein>
    <submittedName>
        <fullName evidence="8">Membrane protein</fullName>
    </submittedName>
</protein>
<evidence type="ECO:0000256" key="3">
    <source>
        <dbReference type="ARBA" id="ARBA00022475"/>
    </source>
</evidence>
<feature type="transmembrane region" description="Helical" evidence="7">
    <location>
        <begin position="93"/>
        <end position="113"/>
    </location>
</feature>
<feature type="transmembrane region" description="Helical" evidence="7">
    <location>
        <begin position="42"/>
        <end position="62"/>
    </location>
</feature>
<dbReference type="RefSeq" id="WP_039188734.1">
    <property type="nucleotide sequence ID" value="NZ_JRFJ01000001.1"/>
</dbReference>
<keyword evidence="4 7" id="KW-0812">Transmembrane</keyword>
<dbReference type="InterPro" id="IPR051907">
    <property type="entry name" value="DoxX-like_oxidoreductase"/>
</dbReference>
<keyword evidence="3" id="KW-1003">Cell membrane</keyword>
<evidence type="ECO:0000313" key="9">
    <source>
        <dbReference type="Proteomes" id="UP000030826"/>
    </source>
</evidence>
<comment type="similarity">
    <text evidence="2">Belongs to the DoxX family.</text>
</comment>
<evidence type="ECO:0000256" key="6">
    <source>
        <dbReference type="ARBA" id="ARBA00023136"/>
    </source>
</evidence>
<evidence type="ECO:0000313" key="8">
    <source>
        <dbReference type="EMBL" id="KHJ55708.1"/>
    </source>
</evidence>
<dbReference type="InterPro" id="IPR032808">
    <property type="entry name" value="DoxX"/>
</dbReference>
<dbReference type="EMBL" id="JRFJ01000001">
    <property type="protein sequence ID" value="KHJ55708.1"/>
    <property type="molecule type" value="Genomic_DNA"/>
</dbReference>
<evidence type="ECO:0000256" key="1">
    <source>
        <dbReference type="ARBA" id="ARBA00004651"/>
    </source>
</evidence>
<reference evidence="8 9" key="1">
    <citation type="submission" date="2014-09" db="EMBL/GenBank/DDBJ databases">
        <title>Isolation and characterization of Aurantimonas altamirensis ON-56566 from clinical sample following a dog bite.</title>
        <authorList>
            <person name="Eshaghi A."/>
            <person name="Li A."/>
            <person name="Shahinas D."/>
            <person name="Bahn P."/>
            <person name="Kus J.V."/>
            <person name="Patel S.N."/>
        </authorList>
    </citation>
    <scope>NUCLEOTIDE SEQUENCE [LARGE SCALE GENOMIC DNA]</scope>
    <source>
        <strain evidence="8 9">ON-56566</strain>
    </source>
</reference>
<evidence type="ECO:0000256" key="2">
    <source>
        <dbReference type="ARBA" id="ARBA00006679"/>
    </source>
</evidence>
<proteinExistence type="inferred from homology"/>
<sequence>MNTTVLLIGRVLLGLLFVPAGFGKLMGAAGFAGYLGSLGVPAPLAMAYIVGLFELVFGLLVIVGFLTRLAAWLLAAFCIVTAFIGHWGDSSAILKNFALAGGFLYLATFGAYAPAVDKEANRL</sequence>
<dbReference type="AlphaFoldDB" id="A0A0B1Q4D2"/>
<dbReference type="STRING" id="370622.LA66_03430"/>
<keyword evidence="6 7" id="KW-0472">Membrane</keyword>
<dbReference type="GO" id="GO:0005886">
    <property type="term" value="C:plasma membrane"/>
    <property type="evidence" value="ECO:0007669"/>
    <property type="project" value="UniProtKB-SubCell"/>
</dbReference>
<comment type="caution">
    <text evidence="8">The sequence shown here is derived from an EMBL/GenBank/DDBJ whole genome shotgun (WGS) entry which is preliminary data.</text>
</comment>
<dbReference type="Pfam" id="PF07681">
    <property type="entry name" value="DoxX"/>
    <property type="match status" value="1"/>
</dbReference>
<organism evidence="8 9">
    <name type="scientific">Aureimonas altamirensis</name>
    <dbReference type="NCBI Taxonomy" id="370622"/>
    <lineage>
        <taxon>Bacteria</taxon>
        <taxon>Pseudomonadati</taxon>
        <taxon>Pseudomonadota</taxon>
        <taxon>Alphaproteobacteria</taxon>
        <taxon>Hyphomicrobiales</taxon>
        <taxon>Aurantimonadaceae</taxon>
        <taxon>Aureimonas</taxon>
    </lineage>
</organism>
<evidence type="ECO:0000256" key="7">
    <source>
        <dbReference type="SAM" id="Phobius"/>
    </source>
</evidence>
<dbReference type="PANTHER" id="PTHR33452">
    <property type="entry name" value="OXIDOREDUCTASE CATD-RELATED"/>
    <property type="match status" value="1"/>
</dbReference>
<gene>
    <name evidence="8" type="ORF">LA66_03430</name>
</gene>
<name>A0A0B1Q4D2_9HYPH</name>
<dbReference type="OrthoDB" id="9810206at2"/>
<feature type="transmembrane region" description="Helical" evidence="7">
    <location>
        <begin position="12"/>
        <end position="36"/>
    </location>
</feature>
<evidence type="ECO:0000256" key="5">
    <source>
        <dbReference type="ARBA" id="ARBA00022989"/>
    </source>
</evidence>
<feature type="transmembrane region" description="Helical" evidence="7">
    <location>
        <begin position="69"/>
        <end position="87"/>
    </location>
</feature>
<evidence type="ECO:0000256" key="4">
    <source>
        <dbReference type="ARBA" id="ARBA00022692"/>
    </source>
</evidence>
<keyword evidence="5 7" id="KW-1133">Transmembrane helix</keyword>
<dbReference type="PANTHER" id="PTHR33452:SF1">
    <property type="entry name" value="INNER MEMBRANE PROTEIN YPHA-RELATED"/>
    <property type="match status" value="1"/>
</dbReference>
<accession>A0A0B1Q4D2</accession>